<accession>A0AAW1V294</accession>
<evidence type="ECO:0000313" key="1">
    <source>
        <dbReference type="EMBL" id="KAK9889826.1"/>
    </source>
</evidence>
<reference evidence="1 2" key="1">
    <citation type="submission" date="2023-03" db="EMBL/GenBank/DDBJ databases">
        <title>Genome insight into feeding habits of ladybird beetles.</title>
        <authorList>
            <person name="Li H.-S."/>
            <person name="Huang Y.-H."/>
            <person name="Pang H."/>
        </authorList>
    </citation>
    <scope>NUCLEOTIDE SEQUENCE [LARGE SCALE GENOMIC DNA]</scope>
    <source>
        <strain evidence="1">SYSU_2023b</strain>
        <tissue evidence="1">Whole body</tissue>
    </source>
</reference>
<name>A0AAW1V294_9CUCU</name>
<sequence length="150" mass="17705">MNFATTQREESIKSELKDFDTQTTQYNEVNETTNQQWNRHWNWSNFISDKRVGSYEMIYNYIQGDIAVCWTGRCIPEEVYQLARRTSETIVFDSSLSSMREETGRLFRYISMKQPTQSSLAIINESFNGVPQVYTAKQFREFETLTMSNL</sequence>
<gene>
    <name evidence="1" type="ORF">WA026_007194</name>
</gene>
<keyword evidence="2" id="KW-1185">Reference proteome</keyword>
<proteinExistence type="predicted"/>
<evidence type="ECO:0000313" key="2">
    <source>
        <dbReference type="Proteomes" id="UP001431783"/>
    </source>
</evidence>
<dbReference type="AlphaFoldDB" id="A0AAW1V294"/>
<organism evidence="1 2">
    <name type="scientific">Henosepilachna vigintioctopunctata</name>
    <dbReference type="NCBI Taxonomy" id="420089"/>
    <lineage>
        <taxon>Eukaryota</taxon>
        <taxon>Metazoa</taxon>
        <taxon>Ecdysozoa</taxon>
        <taxon>Arthropoda</taxon>
        <taxon>Hexapoda</taxon>
        <taxon>Insecta</taxon>
        <taxon>Pterygota</taxon>
        <taxon>Neoptera</taxon>
        <taxon>Endopterygota</taxon>
        <taxon>Coleoptera</taxon>
        <taxon>Polyphaga</taxon>
        <taxon>Cucujiformia</taxon>
        <taxon>Coccinelloidea</taxon>
        <taxon>Coccinellidae</taxon>
        <taxon>Epilachninae</taxon>
        <taxon>Epilachnini</taxon>
        <taxon>Henosepilachna</taxon>
    </lineage>
</organism>
<protein>
    <submittedName>
        <fullName evidence="1">Uncharacterized protein</fullName>
    </submittedName>
</protein>
<dbReference type="EMBL" id="JARQZJ010000123">
    <property type="protein sequence ID" value="KAK9889826.1"/>
    <property type="molecule type" value="Genomic_DNA"/>
</dbReference>
<comment type="caution">
    <text evidence="1">The sequence shown here is derived from an EMBL/GenBank/DDBJ whole genome shotgun (WGS) entry which is preliminary data.</text>
</comment>
<dbReference type="Proteomes" id="UP001431783">
    <property type="component" value="Unassembled WGS sequence"/>
</dbReference>